<proteinExistence type="predicted"/>
<feature type="transmembrane region" description="Helical" evidence="2">
    <location>
        <begin position="385"/>
        <end position="406"/>
    </location>
</feature>
<reference evidence="5 6" key="1">
    <citation type="submission" date="2019-09" db="EMBL/GenBank/DDBJ databases">
        <title>Bird 10,000 Genomes (B10K) Project - Family phase.</title>
        <authorList>
            <person name="Zhang G."/>
        </authorList>
    </citation>
    <scope>NUCLEOTIDE SEQUENCE [LARGE SCALE GENOMIC DNA]</scope>
    <source>
        <strain evidence="5">B10K-DU-001-02</strain>
        <tissue evidence="5">Muscle</tissue>
    </source>
</reference>
<gene>
    <name evidence="5" type="primary">Svep1_1</name>
    <name evidence="5" type="ORF">GRAVAR_R02831</name>
</gene>
<dbReference type="Proteomes" id="UP000591535">
    <property type="component" value="Unassembled WGS sequence"/>
</dbReference>
<dbReference type="PANTHER" id="PTHR46967:SF1">
    <property type="entry name" value="KERATIN-ASSOCIATED PROTEIN 16-1-LIKE"/>
    <property type="match status" value="1"/>
</dbReference>
<feature type="domain" description="Tyrosine-protein kinase ephrin type A/B receptor-like" evidence="4">
    <location>
        <begin position="196"/>
        <end position="230"/>
    </location>
</feature>
<comment type="caution">
    <text evidence="5">The sequence shown here is derived from an EMBL/GenBank/DDBJ whole genome shotgun (WGS) entry which is preliminary data.</text>
</comment>
<accession>A0A7K8ZSJ9</accession>
<organism evidence="5 6">
    <name type="scientific">Grallaria varia</name>
    <name type="common">variegated antpitta</name>
    <dbReference type="NCBI Taxonomy" id="117165"/>
    <lineage>
        <taxon>Eukaryota</taxon>
        <taxon>Metazoa</taxon>
        <taxon>Chordata</taxon>
        <taxon>Craniata</taxon>
        <taxon>Vertebrata</taxon>
        <taxon>Euteleostomi</taxon>
        <taxon>Archelosauria</taxon>
        <taxon>Archosauria</taxon>
        <taxon>Dinosauria</taxon>
        <taxon>Saurischia</taxon>
        <taxon>Theropoda</taxon>
        <taxon>Coelurosauria</taxon>
        <taxon>Aves</taxon>
        <taxon>Neognathae</taxon>
        <taxon>Neoaves</taxon>
        <taxon>Telluraves</taxon>
        <taxon>Australaves</taxon>
        <taxon>Passeriformes</taxon>
        <taxon>Formicariidae</taxon>
        <taxon>Grallaria</taxon>
    </lineage>
</organism>
<evidence type="ECO:0000259" key="4">
    <source>
        <dbReference type="Pfam" id="PF07699"/>
    </source>
</evidence>
<feature type="compositionally biased region" description="Low complexity" evidence="1">
    <location>
        <begin position="44"/>
        <end position="63"/>
    </location>
</feature>
<sequence length="445" mass="45662">MSAWPAPLLWSLAAACLTGPRSATSTQAPIASTPVPPSAARTQAPIASSPAPPTATSTTAVSAPPAATATLPAGLTLTTANLVTSTAALSADPSTKTPAQTLPITMDVTILTSGSTAASQASKGPVTASTSSPVSPPGVATSPGVPSEAPFLTTSSPSNCSRVNVTACARCPPGTFPNQGTLSCSCCAGGSCTDPSTCSSCPPGHYQPQSGQPSCLPCPQGSFARFPRSTVCLPCLPGHFANESGAAACRACEQGYFSSKQNSAFCLPCMWGSFCNTTSCTACLPCPGGQEAPREASKECVPCQPGTFKGPKDSRCRVCRTGEYQLQRGKESCDLCPESHYCPSPDVTPVKCPPDAFCPRGSTEPTYCMELFLYKAGDSCQLTPVTVVLLATLAAGGILVLFLIILRKWQGNGKKSLKYLLLPRGSGQHTTYGGTEHTEPVYAGW</sequence>
<feature type="signal peptide" evidence="3">
    <location>
        <begin position="1"/>
        <end position="23"/>
    </location>
</feature>
<dbReference type="InterPro" id="IPR009030">
    <property type="entry name" value="Growth_fac_rcpt_cys_sf"/>
</dbReference>
<keyword evidence="2" id="KW-1133">Transmembrane helix</keyword>
<feature type="non-terminal residue" evidence="5">
    <location>
        <position position="445"/>
    </location>
</feature>
<dbReference type="Gene3D" id="2.10.50.10">
    <property type="entry name" value="Tumor Necrosis Factor Receptor, subunit A, domain 2"/>
    <property type="match status" value="2"/>
</dbReference>
<dbReference type="EMBL" id="VWZG01005804">
    <property type="protein sequence ID" value="NXG18801.1"/>
    <property type="molecule type" value="Genomic_DNA"/>
</dbReference>
<feature type="region of interest" description="Disordered" evidence="1">
    <location>
        <begin position="118"/>
        <end position="148"/>
    </location>
</feature>
<protein>
    <submittedName>
        <fullName evidence="5">SVEP1 protein</fullName>
    </submittedName>
</protein>
<feature type="compositionally biased region" description="Low complexity" evidence="1">
    <location>
        <begin position="124"/>
        <end position="147"/>
    </location>
</feature>
<evidence type="ECO:0000313" key="6">
    <source>
        <dbReference type="Proteomes" id="UP000591535"/>
    </source>
</evidence>
<dbReference type="PANTHER" id="PTHR46967">
    <property type="entry name" value="INSULIN-LIKE GROWTH FACTOR BINDING PROTEIN,N-TERMINAL"/>
    <property type="match status" value="1"/>
</dbReference>
<evidence type="ECO:0000256" key="2">
    <source>
        <dbReference type="SAM" id="Phobius"/>
    </source>
</evidence>
<feature type="region of interest" description="Disordered" evidence="1">
    <location>
        <begin position="23"/>
        <end position="63"/>
    </location>
</feature>
<dbReference type="SUPFAM" id="SSF57184">
    <property type="entry name" value="Growth factor receptor domain"/>
    <property type="match status" value="2"/>
</dbReference>
<dbReference type="SMART" id="SM01411">
    <property type="entry name" value="Ephrin_rec_like"/>
    <property type="match status" value="3"/>
</dbReference>
<evidence type="ECO:0000256" key="1">
    <source>
        <dbReference type="SAM" id="MobiDB-lite"/>
    </source>
</evidence>
<feature type="chain" id="PRO_5029884267" evidence="3">
    <location>
        <begin position="24"/>
        <end position="445"/>
    </location>
</feature>
<dbReference type="InterPro" id="IPR011641">
    <property type="entry name" value="Tyr-kin_ephrin_A/B_rcpt-like"/>
</dbReference>
<evidence type="ECO:0000256" key="3">
    <source>
        <dbReference type="SAM" id="SignalP"/>
    </source>
</evidence>
<keyword evidence="2" id="KW-0472">Membrane</keyword>
<evidence type="ECO:0000313" key="5">
    <source>
        <dbReference type="EMBL" id="NXG18801.1"/>
    </source>
</evidence>
<keyword evidence="6" id="KW-1185">Reference proteome</keyword>
<keyword evidence="2" id="KW-0812">Transmembrane</keyword>
<dbReference type="AlphaFoldDB" id="A0A7K8ZSJ9"/>
<feature type="non-terminal residue" evidence="5">
    <location>
        <position position="1"/>
    </location>
</feature>
<dbReference type="Pfam" id="PF07699">
    <property type="entry name" value="Ephrin_rec_like"/>
    <property type="match status" value="1"/>
</dbReference>
<keyword evidence="3" id="KW-0732">Signal</keyword>
<name>A0A7K8ZSJ9_9PASS</name>